<sequence>MFNRTTQLATLATISAVFSGLSFSAERDCMDDASQRALRGAASTNRAHAVEMPGGRESNVLANVNGFFDARQLPSNEHSAEVKCFVKVSTVNPGNGLYEVVWMTYTLGFGPDGKPRTETHVLSANERNDFPPVDQQ</sequence>
<feature type="region of interest" description="Disordered" evidence="1">
    <location>
        <begin position="117"/>
        <end position="136"/>
    </location>
</feature>
<dbReference type="RefSeq" id="WP_005741819.1">
    <property type="nucleotide sequence ID" value="NZ_CP031226.1"/>
</dbReference>
<gene>
    <name evidence="2" type="ORF">PLA107_032155</name>
</gene>
<organism evidence="2 3">
    <name type="scientific">Pseudomonas amygdali pv. lachrymans str. M301315</name>
    <dbReference type="NCBI Taxonomy" id="629260"/>
    <lineage>
        <taxon>Bacteria</taxon>
        <taxon>Pseudomonadati</taxon>
        <taxon>Pseudomonadota</taxon>
        <taxon>Gammaproteobacteria</taxon>
        <taxon>Pseudomonadales</taxon>
        <taxon>Pseudomonadaceae</taxon>
        <taxon>Pseudomonas</taxon>
        <taxon>Pseudomonas amygdali</taxon>
    </lineage>
</organism>
<evidence type="ECO:0000313" key="3">
    <source>
        <dbReference type="Proteomes" id="UP000006426"/>
    </source>
</evidence>
<proteinExistence type="predicted"/>
<reference evidence="2 3" key="1">
    <citation type="journal article" date="2011" name="PLoS Pathog.">
        <title>Dynamic evolution of pathogenicity revealed by sequencing and comparative genomics of 19 Pseudomonas syringae isolates.</title>
        <authorList>
            <person name="Baltrus D.A."/>
            <person name="Nishimura M.T."/>
            <person name="Romanchuk A."/>
            <person name="Chang J.H."/>
            <person name="Mukhtar M.S."/>
            <person name="Cherkis K."/>
            <person name="Roach J."/>
            <person name="Grant S.R."/>
            <person name="Jones C.D."/>
            <person name="Dangl J.L."/>
        </authorList>
    </citation>
    <scope>NUCLEOTIDE SEQUENCE [LARGE SCALE GENOMIC DNA]</scope>
    <source>
        <strain evidence="2 3">M301315</strain>
    </source>
</reference>
<name>A0AAD0PW79_PSEAV</name>
<dbReference type="AlphaFoldDB" id="A0AAD0PW79"/>
<accession>A0AAD0PW79</accession>
<evidence type="ECO:0000256" key="1">
    <source>
        <dbReference type="SAM" id="MobiDB-lite"/>
    </source>
</evidence>
<dbReference type="Proteomes" id="UP000006426">
    <property type="component" value="Plasmid pmppla107"/>
</dbReference>
<protein>
    <submittedName>
        <fullName evidence="2">Uncharacterized protein</fullName>
    </submittedName>
</protein>
<keyword evidence="2" id="KW-0614">Plasmid</keyword>
<dbReference type="EMBL" id="CP031226">
    <property type="protein sequence ID" value="AXH59880.1"/>
    <property type="molecule type" value="Genomic_DNA"/>
</dbReference>
<geneLocation type="plasmid" evidence="3">
    <name>pmppla107</name>
</geneLocation>
<dbReference type="GeneID" id="39474526"/>
<evidence type="ECO:0000313" key="2">
    <source>
        <dbReference type="EMBL" id="AXH59880.1"/>
    </source>
</evidence>